<dbReference type="AlphaFoldDB" id="A0A0M0LML2"/>
<keyword evidence="2" id="KW-1185">Reference proteome</keyword>
<dbReference type="OrthoDB" id="1633470at2"/>
<comment type="caution">
    <text evidence="1">The sequence shown here is derived from an EMBL/GenBank/DDBJ whole genome shotgun (WGS) entry which is preliminary data.</text>
</comment>
<dbReference type="InterPro" id="IPR010897">
    <property type="entry name" value="Spore_II_P"/>
</dbReference>
<reference evidence="2" key="1">
    <citation type="submission" date="2015-08" db="EMBL/GenBank/DDBJ databases">
        <title>Fjat-10028 dsm 16317.</title>
        <authorList>
            <person name="Liu B."/>
            <person name="Wang J."/>
            <person name="Zhu Y."/>
            <person name="Liu G."/>
            <person name="Chen Q."/>
            <person name="Chen Z."/>
            <person name="Lan J."/>
            <person name="Che J."/>
            <person name="Ge C."/>
            <person name="Shi H."/>
            <person name="Pan Z."/>
            <person name="Liu X."/>
        </authorList>
    </citation>
    <scope>NUCLEOTIDE SEQUENCE [LARGE SCALE GENOMIC DNA]</scope>
    <source>
        <strain evidence="2">DSM 16317</strain>
    </source>
</reference>
<gene>
    <name evidence="1" type="ORF">AMD00_07490</name>
</gene>
<name>A0A0M0LML2_9BACL</name>
<dbReference type="Proteomes" id="UP000036867">
    <property type="component" value="Unassembled WGS sequence"/>
</dbReference>
<proteinExistence type="predicted"/>
<evidence type="ECO:0000313" key="1">
    <source>
        <dbReference type="EMBL" id="KOO52241.1"/>
    </source>
</evidence>
<evidence type="ECO:0008006" key="3">
    <source>
        <dbReference type="Google" id="ProtNLM"/>
    </source>
</evidence>
<sequence>MRRKMQMWIGLLFFFFMLPIITVKLPIWPQQEATTQSSKQDTKIVYAANTATEKNALINNKDASFKTLIYFTHSHEAYYPILKSHKQKITAYHDATNVLQLGSIIEAHFKQNDLSTDILEVDTMSEMQKKNIPLYKAYDAVRPYVKKQLEKKEYDLVLDIHRDSANKKATTATLDGEKYARIAIVLGAENKQYKFNEAYAEQLSAHLNQLVPNISRGVIKKEGSGVNGIYNQDLSKKLLVVELGGVDNTEDELNRTIAILARAISEAFSNQTSS</sequence>
<dbReference type="RefSeq" id="WP_053416413.1">
    <property type="nucleotide sequence ID" value="NZ_LILB01000001.1"/>
</dbReference>
<dbReference type="EMBL" id="LILB01000001">
    <property type="protein sequence ID" value="KOO52241.1"/>
    <property type="molecule type" value="Genomic_DNA"/>
</dbReference>
<dbReference type="SUPFAM" id="SSF53187">
    <property type="entry name" value="Zn-dependent exopeptidases"/>
    <property type="match status" value="1"/>
</dbReference>
<dbReference type="STRING" id="263475.AMD00_07490"/>
<accession>A0A0M0LML2</accession>
<evidence type="ECO:0000313" key="2">
    <source>
        <dbReference type="Proteomes" id="UP000036867"/>
    </source>
</evidence>
<dbReference type="NCBIfam" id="TIGR02867">
    <property type="entry name" value="spore_II_P"/>
    <property type="match status" value="1"/>
</dbReference>
<protein>
    <recommendedName>
        <fullName evidence="3">Stage II sporulation protein P</fullName>
    </recommendedName>
</protein>
<dbReference type="GeneID" id="301135945"/>
<organism evidence="1 2">
    <name type="scientific">Viridibacillus arvi</name>
    <dbReference type="NCBI Taxonomy" id="263475"/>
    <lineage>
        <taxon>Bacteria</taxon>
        <taxon>Bacillati</taxon>
        <taxon>Bacillota</taxon>
        <taxon>Bacilli</taxon>
        <taxon>Bacillales</taxon>
        <taxon>Caryophanaceae</taxon>
        <taxon>Viridibacillus</taxon>
    </lineage>
</organism>
<dbReference type="Pfam" id="PF07454">
    <property type="entry name" value="SpoIIP"/>
    <property type="match status" value="1"/>
</dbReference>